<sequence length="693" mass="77994">MLYGMPKLPRQYVQCIVSAVNSYVNNGVLPNLKSSIISSVQLDGSHIVELGKVFFSYTDLFSHLSTEHRRLKYFEGSGCYIPPISHLVGEVDVSIKTADGPVLKTKQCFVQSIPLDKVLKKYLEIPGALNEILSYMNTLDVNSECKENFIQCELWKEKRSKLSDQDIVLPLHAYFDDVECNNSLGSHPGKLGAVYASISSLPPECQSKVENIFLASVFESWMRDFGDDKVFAPTIALLKLLEEQGIIVDTPEGPKTVYFITGLLLGDNQGLNSLSGLVECFTSNFCCRFCKTHKSELVTQSTENCNSLRTKQSYDNDIATDDPSLTGVKKDSVFNQLPSFHVTSNYSVDVFHDLCEGVCHYVMIHLLKNCVPTYFSVSELNHRIDMFQYGACDSNRIPPVSNDVTSRRKLKMSGSETLLFVKLFGVLVGDKVPIDNMYWKLYLKLLELLDICLSKNLSVGQYEYLKVLVKEFNEMYVQTTGDTLKAKMHLLVHYATVFRQSGPFPGMSTKRYESKHRSLTIPAHATESRRNICLTVAIQHQLNLCHRFMSKVSILPQTELGPCSELLISDFDNETFVNSLPDCIRTLKCFLSPEWVQLKGTEYRPGMVLLLGISDCGGPCFGVLEAIISHSTGLVFIHSCIDLVGFDEHVHGYEVQVTDKWSCVNPLDLYDPLPLSIYHSCKGIKYVILRYKL</sequence>
<accession>A0AAV7XUA2</accession>
<comment type="caution">
    <text evidence="1">The sequence shown here is derived from an EMBL/GenBank/DDBJ whole genome shotgun (WGS) entry which is preliminary data.</text>
</comment>
<dbReference type="Proteomes" id="UP001075354">
    <property type="component" value="Chromosome 2"/>
</dbReference>
<keyword evidence="2" id="KW-1185">Reference proteome</keyword>
<organism evidence="1 2">
    <name type="scientific">Megalurothrips usitatus</name>
    <name type="common">bean blossom thrips</name>
    <dbReference type="NCBI Taxonomy" id="439358"/>
    <lineage>
        <taxon>Eukaryota</taxon>
        <taxon>Metazoa</taxon>
        <taxon>Ecdysozoa</taxon>
        <taxon>Arthropoda</taxon>
        <taxon>Hexapoda</taxon>
        <taxon>Insecta</taxon>
        <taxon>Pterygota</taxon>
        <taxon>Neoptera</taxon>
        <taxon>Paraneoptera</taxon>
        <taxon>Thysanoptera</taxon>
        <taxon>Terebrantia</taxon>
        <taxon>Thripoidea</taxon>
        <taxon>Thripidae</taxon>
        <taxon>Megalurothrips</taxon>
    </lineage>
</organism>
<name>A0AAV7XUA2_9NEOP</name>
<evidence type="ECO:0000313" key="2">
    <source>
        <dbReference type="Proteomes" id="UP001075354"/>
    </source>
</evidence>
<dbReference type="EMBL" id="JAPTSV010000002">
    <property type="protein sequence ID" value="KAJ1530169.1"/>
    <property type="molecule type" value="Genomic_DNA"/>
</dbReference>
<evidence type="ECO:0000313" key="1">
    <source>
        <dbReference type="EMBL" id="KAJ1530169.1"/>
    </source>
</evidence>
<gene>
    <name evidence="1" type="ORF">ONE63_005100</name>
</gene>
<reference evidence="1" key="1">
    <citation type="submission" date="2022-12" db="EMBL/GenBank/DDBJ databases">
        <title>Chromosome-level genome assembly of the bean flower thrips Megalurothrips usitatus.</title>
        <authorList>
            <person name="Ma L."/>
            <person name="Liu Q."/>
            <person name="Li H."/>
            <person name="Cai W."/>
        </authorList>
    </citation>
    <scope>NUCLEOTIDE SEQUENCE</scope>
    <source>
        <strain evidence="1">Cailab_2022a</strain>
    </source>
</reference>
<proteinExistence type="predicted"/>
<dbReference type="AlphaFoldDB" id="A0AAV7XUA2"/>
<protein>
    <submittedName>
        <fullName evidence="1">Uncharacterized protein</fullName>
    </submittedName>
</protein>